<dbReference type="RefSeq" id="WP_024862459.1">
    <property type="nucleotide sequence ID" value="NZ_CP035151.1"/>
</dbReference>
<name>A0AAW8YKC0_PEDAC</name>
<evidence type="ECO:0000313" key="2">
    <source>
        <dbReference type="Proteomes" id="UP001280897"/>
    </source>
</evidence>
<dbReference type="Proteomes" id="UP001280897">
    <property type="component" value="Unassembled WGS sequence"/>
</dbReference>
<organism evidence="1 2">
    <name type="scientific">Pediococcus acidilactici</name>
    <dbReference type="NCBI Taxonomy" id="1254"/>
    <lineage>
        <taxon>Bacteria</taxon>
        <taxon>Bacillati</taxon>
        <taxon>Bacillota</taxon>
        <taxon>Bacilli</taxon>
        <taxon>Lactobacillales</taxon>
        <taxon>Lactobacillaceae</taxon>
        <taxon>Pediococcus</taxon>
        <taxon>Pediococcus acidilactici group</taxon>
    </lineage>
</organism>
<protein>
    <submittedName>
        <fullName evidence="1">AP2 domain-containing protein</fullName>
    </submittedName>
</protein>
<evidence type="ECO:0000313" key="1">
    <source>
        <dbReference type="EMBL" id="MDV2621904.1"/>
    </source>
</evidence>
<accession>A0AAW8YKC0</accession>
<dbReference type="AlphaFoldDB" id="A0AAW8YKC0"/>
<sequence>MRIRIDITGKRFGKLVAQYPVRSPKTGKLQWHCQCDCGRVTNVDLQHLKTGNTKSCGYCTKVRYDLTGKRFGRLVVTGRTNRKSTSGNYYWACQCDCGRKVDAESYLLRHGKVRSCGCLRKEKSAERLKNNRKISAQMGAKDAFRDPNGNPIQSVVTSSRNQSGVVGVSFNSSGNKWVARMMVNGKMVLNESYDEFNDAVAARRKAELKYLK</sequence>
<comment type="caution">
    <text evidence="1">The sequence shown here is derived from an EMBL/GenBank/DDBJ whole genome shotgun (WGS) entry which is preliminary data.</text>
</comment>
<dbReference type="EMBL" id="JAWJAV010000006">
    <property type="protein sequence ID" value="MDV2621904.1"/>
    <property type="molecule type" value="Genomic_DNA"/>
</dbReference>
<proteinExistence type="predicted"/>
<dbReference type="Gene3D" id="1.20.5.2050">
    <property type="match status" value="1"/>
</dbReference>
<gene>
    <name evidence="1" type="ORF">R0G89_09190</name>
</gene>
<reference evidence="1" key="2">
    <citation type="submission" date="2023-10" db="EMBL/GenBank/DDBJ databases">
        <authorList>
            <person name="Khurajog B."/>
        </authorList>
    </citation>
    <scope>NUCLEOTIDE SEQUENCE</scope>
    <source>
        <strain evidence="1">BF9</strain>
    </source>
</reference>
<reference evidence="1" key="1">
    <citation type="journal article" date="2023" name="PeerJ">
        <title>Selection and evaluation of lactic acid bacteria from chicken feces in Thailand as potential probiotics.</title>
        <authorList>
            <person name="Khurajog B."/>
            <person name="Disastra Y."/>
            <person name="Lawwyne L.D."/>
            <person name="Sirichokchatchawan W."/>
            <person name="Niyomtham W."/>
            <person name="Yindee J."/>
            <person name="Hampson D.J."/>
            <person name="Prapasarakul N."/>
        </authorList>
    </citation>
    <scope>NUCLEOTIDE SEQUENCE</scope>
    <source>
        <strain evidence="1">BF9</strain>
    </source>
</reference>